<evidence type="ECO:0000313" key="1">
    <source>
        <dbReference type="EMBL" id="CZT04570.1"/>
    </source>
</evidence>
<keyword evidence="2" id="KW-1185">Reference proteome</keyword>
<protein>
    <submittedName>
        <fullName evidence="1">Uncharacterized protein</fullName>
    </submittedName>
</protein>
<name>A0A1E1L251_9HELO</name>
<reference evidence="2" key="1">
    <citation type="submission" date="2016-03" db="EMBL/GenBank/DDBJ databases">
        <authorList>
            <person name="Guldener U."/>
        </authorList>
    </citation>
    <scope>NUCLEOTIDE SEQUENCE [LARGE SCALE GENOMIC DNA]</scope>
    <source>
        <strain evidence="2">04CH-RAC-A.6.1</strain>
    </source>
</reference>
<dbReference type="AlphaFoldDB" id="A0A1E1L251"/>
<dbReference type="EMBL" id="FJUX01000069">
    <property type="protein sequence ID" value="CZT04570.1"/>
    <property type="molecule type" value="Genomic_DNA"/>
</dbReference>
<accession>A0A1E1L251</accession>
<evidence type="ECO:0000313" key="2">
    <source>
        <dbReference type="Proteomes" id="UP000178912"/>
    </source>
</evidence>
<sequence length="101" mass="11408">MTRPTVNPLPYRPVSFCMSGIVLSEICVPGLFLSPSTPYFVEPLGNLGDLKSYHTRLSSLVPSNRIADLDTRSAGIWSNYLHHNRRERRKSYNDPFADPSL</sequence>
<proteinExistence type="predicted"/>
<gene>
    <name evidence="1" type="ORF">RAG0_10992</name>
</gene>
<dbReference type="Proteomes" id="UP000178912">
    <property type="component" value="Unassembled WGS sequence"/>
</dbReference>
<organism evidence="1 2">
    <name type="scientific">Rhynchosporium agropyri</name>
    <dbReference type="NCBI Taxonomy" id="914238"/>
    <lineage>
        <taxon>Eukaryota</taxon>
        <taxon>Fungi</taxon>
        <taxon>Dikarya</taxon>
        <taxon>Ascomycota</taxon>
        <taxon>Pezizomycotina</taxon>
        <taxon>Leotiomycetes</taxon>
        <taxon>Helotiales</taxon>
        <taxon>Ploettnerulaceae</taxon>
        <taxon>Rhynchosporium</taxon>
    </lineage>
</organism>